<organism evidence="1 2">
    <name type="scientific">Naganishia adeliensis</name>
    <dbReference type="NCBI Taxonomy" id="92952"/>
    <lineage>
        <taxon>Eukaryota</taxon>
        <taxon>Fungi</taxon>
        <taxon>Dikarya</taxon>
        <taxon>Basidiomycota</taxon>
        <taxon>Agaricomycotina</taxon>
        <taxon>Tremellomycetes</taxon>
        <taxon>Filobasidiales</taxon>
        <taxon>Filobasidiaceae</taxon>
        <taxon>Naganishia</taxon>
    </lineage>
</organism>
<name>A0ACC2V0F2_9TREE</name>
<dbReference type="Proteomes" id="UP001230649">
    <property type="component" value="Unassembled WGS sequence"/>
</dbReference>
<protein>
    <submittedName>
        <fullName evidence="1">Uncharacterized protein</fullName>
    </submittedName>
</protein>
<evidence type="ECO:0000313" key="1">
    <source>
        <dbReference type="EMBL" id="KAJ9092474.1"/>
    </source>
</evidence>
<gene>
    <name evidence="1" type="ORF">QFC20_007361</name>
</gene>
<proteinExistence type="predicted"/>
<reference evidence="1" key="1">
    <citation type="submission" date="2023-04" db="EMBL/GenBank/DDBJ databases">
        <title>Draft Genome sequencing of Naganishia species isolated from polar environments using Oxford Nanopore Technology.</title>
        <authorList>
            <person name="Leo P."/>
            <person name="Venkateswaran K."/>
        </authorList>
    </citation>
    <scope>NUCLEOTIDE SEQUENCE</scope>
    <source>
        <strain evidence="1">MNA-CCFEE 5262</strain>
    </source>
</reference>
<dbReference type="EMBL" id="JASBWS010000173">
    <property type="protein sequence ID" value="KAJ9092474.1"/>
    <property type="molecule type" value="Genomic_DNA"/>
</dbReference>
<sequence>MSSEKPSVLILGGINTVARHLAVFLCGRQEREAGDPKVKYLRIVDKYSVQPATTYLDPDFRKCLADFPEMVEYRQLNLTVKAKVEEAFSVEGKDVERFDYVFDLTGETRYDRPEIIHIQQTYTLPLTLAKHAASLPTSLRPRAYIRLTFPFYEMKSSSTGYPETFGDDKKKKGFFGNDTEGGMRSDGVRGRWWHEAVRAIGAEGTLPLVVLRVGEIYGEGYCDQSQVLGRLVVGHIYQYSKEEMKFLYNPDLRMHTIHVHDAARALFTAAQWMSGLDGRTAANRLAGVAVPNAWYRAEGQVPSGDVGLLDKDAKVVVPCFNLVDQADTTQDTLARSIAALYKIKYGFHGSIVSSLVSQFQKMDFNEMVDDVNEDHMEIWHKMLESSNPPILDTPISPYLDDHAFRKMATNLDGKKFRNLTGFKLLYPKVETKSLEAVVTKFQQEGIWAHSLFTAAVSGILMTPEILRLMPKTGGSYLNDMTKVEEAVEVDRQHVATRGI</sequence>
<evidence type="ECO:0000313" key="2">
    <source>
        <dbReference type="Proteomes" id="UP001230649"/>
    </source>
</evidence>
<keyword evidence="2" id="KW-1185">Reference proteome</keyword>
<comment type="caution">
    <text evidence="1">The sequence shown here is derived from an EMBL/GenBank/DDBJ whole genome shotgun (WGS) entry which is preliminary data.</text>
</comment>
<accession>A0ACC2V0F2</accession>